<protein>
    <submittedName>
        <fullName evidence="2">ATP-binding protein</fullName>
    </submittedName>
</protein>
<gene>
    <name evidence="2" type="ORF">SanaruYs_21520</name>
</gene>
<proteinExistence type="predicted"/>
<dbReference type="InterPro" id="IPR038461">
    <property type="entry name" value="Schlafen_AlbA_2_dom_sf"/>
</dbReference>
<dbReference type="EMBL" id="BHXQ01000004">
    <property type="protein sequence ID" value="GCC51921.1"/>
    <property type="molecule type" value="Genomic_DNA"/>
</dbReference>
<organism evidence="2 3">
    <name type="scientific">Chryseotalea sanaruensis</name>
    <dbReference type="NCBI Taxonomy" id="2482724"/>
    <lineage>
        <taxon>Bacteria</taxon>
        <taxon>Pseudomonadati</taxon>
        <taxon>Bacteroidota</taxon>
        <taxon>Cytophagia</taxon>
        <taxon>Cytophagales</taxon>
        <taxon>Chryseotaleaceae</taxon>
        <taxon>Chryseotalea</taxon>
    </lineage>
</organism>
<dbReference type="Gene3D" id="3.30.950.30">
    <property type="entry name" value="Schlafen, AAA domain"/>
    <property type="match status" value="1"/>
</dbReference>
<keyword evidence="3" id="KW-1185">Reference proteome</keyword>
<dbReference type="GO" id="GO:0005524">
    <property type="term" value="F:ATP binding"/>
    <property type="evidence" value="ECO:0007669"/>
    <property type="project" value="UniProtKB-KW"/>
</dbReference>
<dbReference type="InterPro" id="IPR007421">
    <property type="entry name" value="Schlafen_AlbA_2_dom"/>
</dbReference>
<sequence>MDLVEYFAAIDENEINRLVKDKQEENIHIEFKTVVHPTIPKEDKEADKRNYSKCLSGFANSSGGLVIWGIHAEKDSDKIDCAKKTSPIRELSLFLNKLNTLEGQATTPKIKGVKHKKIDIGNDTGFVVTFIPESETGPHMANFADKYYYKRNGDSFFRAEHYDIVDMFSRKSKPKLDLKIGKIDSHTWSGDKLLRYEILFSIINNGNGIAKHPYVALKLSKGYTQSTFGVNGNGQTGLKRISNNQSFDINYSGGQDIVIFPNSSIDVDKISGIFQDQKGPTDLIVDYIIYAEGMETKKGRKKISREKLMNS</sequence>
<evidence type="ECO:0000313" key="2">
    <source>
        <dbReference type="EMBL" id="GCC51921.1"/>
    </source>
</evidence>
<dbReference type="OrthoDB" id="9810282at2"/>
<evidence type="ECO:0000259" key="1">
    <source>
        <dbReference type="Pfam" id="PF04326"/>
    </source>
</evidence>
<dbReference type="RefSeq" id="WP_127122583.1">
    <property type="nucleotide sequence ID" value="NZ_BHXQ01000004.1"/>
</dbReference>
<reference evidence="2 3" key="1">
    <citation type="submission" date="2018-11" db="EMBL/GenBank/DDBJ databases">
        <title>Chryseotalea sanarue gen. nov., sp., nov., a member of the family Cytophagaceae, isolated from a brackish lake in Hamamatsu Japan.</title>
        <authorList>
            <person name="Maejima Y."/>
            <person name="Iino T."/>
            <person name="Muraguchi Y."/>
            <person name="Fukuda K."/>
            <person name="Ohkuma M."/>
            <person name="Moriuchi R."/>
            <person name="Dohra H."/>
            <person name="Kimbara K."/>
            <person name="Shintani M."/>
        </authorList>
    </citation>
    <scope>NUCLEOTIDE SEQUENCE [LARGE SCALE GENOMIC DNA]</scope>
    <source>
        <strain evidence="2 3">Ys</strain>
    </source>
</reference>
<dbReference type="AlphaFoldDB" id="A0A401UAL4"/>
<name>A0A401UAL4_9BACT</name>
<evidence type="ECO:0000313" key="3">
    <source>
        <dbReference type="Proteomes" id="UP000288227"/>
    </source>
</evidence>
<dbReference type="Proteomes" id="UP000288227">
    <property type="component" value="Unassembled WGS sequence"/>
</dbReference>
<comment type="caution">
    <text evidence="2">The sequence shown here is derived from an EMBL/GenBank/DDBJ whole genome shotgun (WGS) entry which is preliminary data.</text>
</comment>
<keyword evidence="2" id="KW-0547">Nucleotide-binding</keyword>
<keyword evidence="2" id="KW-0067">ATP-binding</keyword>
<accession>A0A401UAL4</accession>
<feature type="domain" description="Schlafen AlbA-2" evidence="1">
    <location>
        <begin position="25"/>
        <end position="155"/>
    </location>
</feature>
<dbReference type="Pfam" id="PF04326">
    <property type="entry name" value="SLFN_AlbA_2"/>
    <property type="match status" value="1"/>
</dbReference>